<evidence type="ECO:0000313" key="2">
    <source>
        <dbReference type="EMBL" id="KAF5842693.1"/>
    </source>
</evidence>
<evidence type="ECO:0008006" key="4">
    <source>
        <dbReference type="Google" id="ProtNLM"/>
    </source>
</evidence>
<dbReference type="Proteomes" id="UP000815325">
    <property type="component" value="Unassembled WGS sequence"/>
</dbReference>
<evidence type="ECO:0000313" key="3">
    <source>
        <dbReference type="Proteomes" id="UP000815325"/>
    </source>
</evidence>
<name>A0ABQ7H767_DUNSA</name>
<gene>
    <name evidence="2" type="ORF">DUNSADRAFT_5769</name>
</gene>
<comment type="caution">
    <text evidence="2">The sequence shown here is derived from an EMBL/GenBank/DDBJ whole genome shotgun (WGS) entry which is preliminary data.</text>
</comment>
<keyword evidence="1" id="KW-0812">Transmembrane</keyword>
<reference evidence="2" key="1">
    <citation type="submission" date="2017-08" db="EMBL/GenBank/DDBJ databases">
        <authorList>
            <person name="Polle J.E."/>
            <person name="Barry K."/>
            <person name="Cushman J."/>
            <person name="Schmutz J."/>
            <person name="Tran D."/>
            <person name="Hathwaick L.T."/>
            <person name="Yim W.C."/>
            <person name="Jenkins J."/>
            <person name="Mckie-Krisberg Z.M."/>
            <person name="Prochnik S."/>
            <person name="Lindquist E."/>
            <person name="Dockter R.B."/>
            <person name="Adam C."/>
            <person name="Molina H."/>
            <person name="Bunkerborg J."/>
            <person name="Jin E."/>
            <person name="Buchheim M."/>
            <person name="Magnuson J."/>
        </authorList>
    </citation>
    <scope>NUCLEOTIDE SEQUENCE</scope>
    <source>
        <strain evidence="2">CCAP 19/18</strain>
    </source>
</reference>
<evidence type="ECO:0000256" key="1">
    <source>
        <dbReference type="SAM" id="Phobius"/>
    </source>
</evidence>
<proteinExistence type="predicted"/>
<keyword evidence="1" id="KW-1133">Transmembrane helix</keyword>
<keyword evidence="1" id="KW-0472">Membrane</keyword>
<keyword evidence="3" id="KW-1185">Reference proteome</keyword>
<dbReference type="EMBL" id="MU069457">
    <property type="protein sequence ID" value="KAF5842693.1"/>
    <property type="molecule type" value="Genomic_DNA"/>
</dbReference>
<sequence>MVTSGRAAGCCACAVTCPGKRRHAVSEACLKKKKKKLVACRFLSFFFGYDQEGEETLSKSQPPYTFAPAAGSHSFSLPTVGCLLFLWSEKICFLFAGLVHLWLATFTRRIMTIYLATEYTTA</sequence>
<organism evidence="2 3">
    <name type="scientific">Dunaliella salina</name>
    <name type="common">Green alga</name>
    <name type="synonym">Protococcus salinus</name>
    <dbReference type="NCBI Taxonomy" id="3046"/>
    <lineage>
        <taxon>Eukaryota</taxon>
        <taxon>Viridiplantae</taxon>
        <taxon>Chlorophyta</taxon>
        <taxon>core chlorophytes</taxon>
        <taxon>Chlorophyceae</taxon>
        <taxon>CS clade</taxon>
        <taxon>Chlamydomonadales</taxon>
        <taxon>Dunaliellaceae</taxon>
        <taxon>Dunaliella</taxon>
    </lineage>
</organism>
<feature type="transmembrane region" description="Helical" evidence="1">
    <location>
        <begin position="84"/>
        <end position="103"/>
    </location>
</feature>
<accession>A0ABQ7H767</accession>
<protein>
    <recommendedName>
        <fullName evidence="4">Encoded protein</fullName>
    </recommendedName>
</protein>